<keyword evidence="1" id="KW-0472">Membrane</keyword>
<evidence type="ECO:0000256" key="1">
    <source>
        <dbReference type="SAM" id="Phobius"/>
    </source>
</evidence>
<sequence>MSDYNPYEPPKADLKPSPEPVSQLVLLPEPRSLPLSAGITFWSASWSMVNSNLGMWVLITVLLFALQVVLGFAISQTLLWGGYLLVLMVASILSTVLTGGILIGARAVADGQPLQIEHLFAGFGRSLKPLAFLGVVSFGLSQLVEYLVKAVIGIDMDGLANGTVLPTEILSGIAPEQIALVVILYLLVIMLSWFTAPLVVLNDVPVLQAFVLSFKGCLRNPLALIVYALVLMLLLVLGAIPLMLGLLVVIPWWFASMYVSYRQIFLT</sequence>
<keyword evidence="3" id="KW-1185">Reference proteome</keyword>
<gene>
    <name evidence="2" type="ORF">SAMN05660964_01732</name>
</gene>
<protein>
    <recommendedName>
        <fullName evidence="4">Transmembrane protein</fullName>
    </recommendedName>
</protein>
<dbReference type="STRING" id="525918.SAMN05660964_01732"/>
<dbReference type="NCBIfam" id="NF041043">
    <property type="entry name" value="BPSS1780_fam"/>
    <property type="match status" value="1"/>
</dbReference>
<feature type="transmembrane region" description="Helical" evidence="1">
    <location>
        <begin position="222"/>
        <end position="255"/>
    </location>
</feature>
<dbReference type="AlphaFoldDB" id="A0A1H4BNH0"/>
<dbReference type="Proteomes" id="UP000199397">
    <property type="component" value="Unassembled WGS sequence"/>
</dbReference>
<reference evidence="2 3" key="1">
    <citation type="submission" date="2016-10" db="EMBL/GenBank/DDBJ databases">
        <authorList>
            <person name="de Groot N.N."/>
        </authorList>
    </citation>
    <scope>NUCLEOTIDE SEQUENCE [LARGE SCALE GENOMIC DNA]</scope>
    <source>
        <strain evidence="2 3">DSM 21228</strain>
    </source>
</reference>
<dbReference type="InterPro" id="IPR047798">
    <property type="entry name" value="BPSS1780-like"/>
</dbReference>
<evidence type="ECO:0000313" key="3">
    <source>
        <dbReference type="Proteomes" id="UP000199397"/>
    </source>
</evidence>
<feature type="transmembrane region" description="Helical" evidence="1">
    <location>
        <begin position="130"/>
        <end position="148"/>
    </location>
</feature>
<feature type="transmembrane region" description="Helical" evidence="1">
    <location>
        <begin position="178"/>
        <end position="201"/>
    </location>
</feature>
<keyword evidence="1" id="KW-0812">Transmembrane</keyword>
<proteinExistence type="predicted"/>
<accession>A0A1H4BNH0</accession>
<dbReference type="RefSeq" id="WP_139282145.1">
    <property type="nucleotide sequence ID" value="NZ_FNQP01000008.1"/>
</dbReference>
<feature type="transmembrane region" description="Helical" evidence="1">
    <location>
        <begin position="53"/>
        <end position="74"/>
    </location>
</feature>
<dbReference type="OrthoDB" id="5298483at2"/>
<organism evidence="2 3">
    <name type="scientific">Thiothrix caldifontis</name>
    <dbReference type="NCBI Taxonomy" id="525918"/>
    <lineage>
        <taxon>Bacteria</taxon>
        <taxon>Pseudomonadati</taxon>
        <taxon>Pseudomonadota</taxon>
        <taxon>Gammaproteobacteria</taxon>
        <taxon>Thiotrichales</taxon>
        <taxon>Thiotrichaceae</taxon>
        <taxon>Thiothrix</taxon>
    </lineage>
</organism>
<feature type="transmembrane region" description="Helical" evidence="1">
    <location>
        <begin position="80"/>
        <end position="109"/>
    </location>
</feature>
<keyword evidence="1" id="KW-1133">Transmembrane helix</keyword>
<name>A0A1H4BNH0_9GAMM</name>
<evidence type="ECO:0000313" key="2">
    <source>
        <dbReference type="EMBL" id="SEA49725.1"/>
    </source>
</evidence>
<evidence type="ECO:0008006" key="4">
    <source>
        <dbReference type="Google" id="ProtNLM"/>
    </source>
</evidence>
<dbReference type="EMBL" id="FNQP01000008">
    <property type="protein sequence ID" value="SEA49725.1"/>
    <property type="molecule type" value="Genomic_DNA"/>
</dbReference>